<protein>
    <submittedName>
        <fullName evidence="2">Uncharacterized protein</fullName>
    </submittedName>
</protein>
<keyword evidence="1" id="KW-0812">Transmembrane</keyword>
<dbReference type="EMBL" id="GBXM01031114">
    <property type="protein sequence ID" value="JAH77463.1"/>
    <property type="molecule type" value="Transcribed_RNA"/>
</dbReference>
<evidence type="ECO:0000256" key="1">
    <source>
        <dbReference type="SAM" id="Phobius"/>
    </source>
</evidence>
<accession>A0A0E9VJQ7</accession>
<evidence type="ECO:0000313" key="2">
    <source>
        <dbReference type="EMBL" id="JAH77463.1"/>
    </source>
</evidence>
<dbReference type="AlphaFoldDB" id="A0A0E9VJQ7"/>
<name>A0A0E9VJQ7_ANGAN</name>
<reference evidence="2" key="2">
    <citation type="journal article" date="2015" name="Fish Shellfish Immunol.">
        <title>Early steps in the European eel (Anguilla anguilla)-Vibrio vulnificus interaction in the gills: Role of the RtxA13 toxin.</title>
        <authorList>
            <person name="Callol A."/>
            <person name="Pajuelo D."/>
            <person name="Ebbesson L."/>
            <person name="Teles M."/>
            <person name="MacKenzie S."/>
            <person name="Amaro C."/>
        </authorList>
    </citation>
    <scope>NUCLEOTIDE SEQUENCE</scope>
</reference>
<proteinExistence type="predicted"/>
<keyword evidence="1" id="KW-1133">Transmembrane helix</keyword>
<sequence>MFLHCVQTNTVVKSLFVSCFYIFHLLLTGLYNRLEVVYCHFTY</sequence>
<organism evidence="2">
    <name type="scientific">Anguilla anguilla</name>
    <name type="common">European freshwater eel</name>
    <name type="synonym">Muraena anguilla</name>
    <dbReference type="NCBI Taxonomy" id="7936"/>
    <lineage>
        <taxon>Eukaryota</taxon>
        <taxon>Metazoa</taxon>
        <taxon>Chordata</taxon>
        <taxon>Craniata</taxon>
        <taxon>Vertebrata</taxon>
        <taxon>Euteleostomi</taxon>
        <taxon>Actinopterygii</taxon>
        <taxon>Neopterygii</taxon>
        <taxon>Teleostei</taxon>
        <taxon>Anguilliformes</taxon>
        <taxon>Anguillidae</taxon>
        <taxon>Anguilla</taxon>
    </lineage>
</organism>
<reference evidence="2" key="1">
    <citation type="submission" date="2014-11" db="EMBL/GenBank/DDBJ databases">
        <authorList>
            <person name="Amaro Gonzalez C."/>
        </authorList>
    </citation>
    <scope>NUCLEOTIDE SEQUENCE</scope>
</reference>
<keyword evidence="1" id="KW-0472">Membrane</keyword>
<feature type="transmembrane region" description="Helical" evidence="1">
    <location>
        <begin position="12"/>
        <end position="31"/>
    </location>
</feature>